<proteinExistence type="inferred from homology"/>
<comment type="caution">
    <text evidence="12">The sequence shown here is derived from an EMBL/GenBank/DDBJ whole genome shotgun (WGS) entry which is preliminary data.</text>
</comment>
<dbReference type="InterPro" id="IPR032675">
    <property type="entry name" value="LRR_dom_sf"/>
</dbReference>
<evidence type="ECO:0000259" key="11">
    <source>
        <dbReference type="Pfam" id="PF25019"/>
    </source>
</evidence>
<protein>
    <submittedName>
        <fullName evidence="12">Uncharacterized protein</fullName>
    </submittedName>
</protein>
<organism evidence="12 13">
    <name type="scientific">Ambrosia artemisiifolia</name>
    <name type="common">Common ragweed</name>
    <dbReference type="NCBI Taxonomy" id="4212"/>
    <lineage>
        <taxon>Eukaryota</taxon>
        <taxon>Viridiplantae</taxon>
        <taxon>Streptophyta</taxon>
        <taxon>Embryophyta</taxon>
        <taxon>Tracheophyta</taxon>
        <taxon>Spermatophyta</taxon>
        <taxon>Magnoliopsida</taxon>
        <taxon>eudicotyledons</taxon>
        <taxon>Gunneridae</taxon>
        <taxon>Pentapetalae</taxon>
        <taxon>asterids</taxon>
        <taxon>campanulids</taxon>
        <taxon>Asterales</taxon>
        <taxon>Asteraceae</taxon>
        <taxon>Asteroideae</taxon>
        <taxon>Heliantheae alliance</taxon>
        <taxon>Heliantheae</taxon>
        <taxon>Ambrosia</taxon>
    </lineage>
</organism>
<dbReference type="Pfam" id="PF25019">
    <property type="entry name" value="LRR_R13L1-DRL21"/>
    <property type="match status" value="1"/>
</dbReference>
<evidence type="ECO:0000259" key="9">
    <source>
        <dbReference type="Pfam" id="PF18052"/>
    </source>
</evidence>
<evidence type="ECO:0000313" key="13">
    <source>
        <dbReference type="Proteomes" id="UP001206925"/>
    </source>
</evidence>
<feature type="domain" description="NB-ARC" evidence="8">
    <location>
        <begin position="200"/>
        <end position="360"/>
    </location>
</feature>
<evidence type="ECO:0000259" key="8">
    <source>
        <dbReference type="Pfam" id="PF00931"/>
    </source>
</evidence>
<keyword evidence="2" id="KW-0433">Leucine-rich repeat</keyword>
<evidence type="ECO:0000256" key="7">
    <source>
        <dbReference type="SAM" id="MobiDB-lite"/>
    </source>
</evidence>
<dbReference type="FunFam" id="1.10.10.10:FF:000322">
    <property type="entry name" value="Probable disease resistance protein At1g63360"/>
    <property type="match status" value="1"/>
</dbReference>
<feature type="compositionally biased region" description="Acidic residues" evidence="7">
    <location>
        <begin position="911"/>
        <end position="922"/>
    </location>
</feature>
<dbReference type="InterPro" id="IPR041118">
    <property type="entry name" value="Rx_N"/>
</dbReference>
<dbReference type="InterPro" id="IPR036388">
    <property type="entry name" value="WH-like_DNA-bd_sf"/>
</dbReference>
<feature type="domain" description="Disease resistance N-terminal" evidence="9">
    <location>
        <begin position="13"/>
        <end position="100"/>
    </location>
</feature>
<dbReference type="CDD" id="cd14798">
    <property type="entry name" value="RX-CC_like"/>
    <property type="match status" value="1"/>
</dbReference>
<dbReference type="Pfam" id="PF00931">
    <property type="entry name" value="NB-ARC"/>
    <property type="match status" value="1"/>
</dbReference>
<dbReference type="InterPro" id="IPR058922">
    <property type="entry name" value="WHD_DRP"/>
</dbReference>
<dbReference type="Pfam" id="PF13855">
    <property type="entry name" value="LRR_8"/>
    <property type="match status" value="1"/>
</dbReference>
<evidence type="ECO:0000259" key="10">
    <source>
        <dbReference type="Pfam" id="PF23559"/>
    </source>
</evidence>
<dbReference type="AlphaFoldDB" id="A0AAD5GFA2"/>
<feature type="non-terminal residue" evidence="12">
    <location>
        <position position="1"/>
    </location>
</feature>
<evidence type="ECO:0000256" key="2">
    <source>
        <dbReference type="ARBA" id="ARBA00022614"/>
    </source>
</evidence>
<evidence type="ECO:0000256" key="4">
    <source>
        <dbReference type="ARBA" id="ARBA00022741"/>
    </source>
</evidence>
<accession>A0AAD5GFA2</accession>
<dbReference type="GO" id="GO:0005524">
    <property type="term" value="F:ATP binding"/>
    <property type="evidence" value="ECO:0007669"/>
    <property type="project" value="UniProtKB-KW"/>
</dbReference>
<reference evidence="12" key="1">
    <citation type="submission" date="2022-06" db="EMBL/GenBank/DDBJ databases">
        <title>Uncovering the hologenomic basis of an extraordinary plant invasion.</title>
        <authorList>
            <person name="Bieker V.C."/>
            <person name="Martin M.D."/>
            <person name="Gilbert T."/>
            <person name="Hodgins K."/>
            <person name="Battlay P."/>
            <person name="Petersen B."/>
            <person name="Wilson J."/>
        </authorList>
    </citation>
    <scope>NUCLEOTIDE SEQUENCE</scope>
    <source>
        <strain evidence="12">AA19_3_7</strain>
        <tissue evidence="12">Leaf</tissue>
    </source>
</reference>
<keyword evidence="6" id="KW-0067">ATP-binding</keyword>
<keyword evidence="4" id="KW-0547">Nucleotide-binding</keyword>
<feature type="non-terminal residue" evidence="12">
    <location>
        <position position="929"/>
    </location>
</feature>
<dbReference type="Pfam" id="PF18052">
    <property type="entry name" value="Rx_N"/>
    <property type="match status" value="1"/>
</dbReference>
<dbReference type="SUPFAM" id="SSF52058">
    <property type="entry name" value="L domain-like"/>
    <property type="match status" value="1"/>
</dbReference>
<dbReference type="Proteomes" id="UP001206925">
    <property type="component" value="Unassembled WGS sequence"/>
</dbReference>
<dbReference type="SUPFAM" id="SSF52540">
    <property type="entry name" value="P-loop containing nucleoside triphosphate hydrolases"/>
    <property type="match status" value="1"/>
</dbReference>
<dbReference type="Gene3D" id="3.80.10.10">
    <property type="entry name" value="Ribonuclease Inhibitor"/>
    <property type="match status" value="2"/>
</dbReference>
<sequence length="929" mass="105871">ILIMGDAAVSALVKEVVGRITSELIKEFRLFRGFQKDILTLKNEFLLNEVVLEDADEKQNKDKAVQVWLKSLKSATMEAENVLDEVSTQALLQRLQKKRGRKYRVRAFFSSDHNTHMFRVRIAHKVKAIRAKLDDIASKRLKLGLNPGATSHVDEDSAGEMPNRETSSLVIRDSASIFGRDEEREMVVENICNSGIGKYENGEILVYGIWGMGGIGKTTLAKLVYDHEKVKQNFPLRCWVYVSEKFEVNEIIKKIIESIDRGECKLTQLDTLQVEVQGRLTGKKFLIVLDDVWIEDKEKAKWDELSKTLSCGEEGSIVVMTTRSSKTSQMMAKVDELQHKLGCLSKVDSWLLFSKFAFAQGRKGDAISVLEPIGREIVEKCSGLPLALKTLGSLMWSKKSTSDWEHVKGSIISKLQENNVLSVLKLSYDNLPLHFKRCLAYCCLFPKGYEMRKDELIQLWTANGFIPPKEDGEEILNCLVWRSFFQLVDTESYYENDPYEYKMHDLMHDMALHVMGDNCLVIESTGDKIPNEVFHLSSSCPEFVFSPDDLRNLASLRSILFFGKRNESRLSQIVNHMYLRVLYLCNLRLETLPESIGKLKHLRYLNLSNSRIRVLPESIIHLQNLQMLILFCCNFLVELPKGLRHMVNFQSLDIGGCYALRRLPVGIKELTRLRILSKFPLVKEGGAKIGELGDLVLLEGELEIEGLENVEGFSEAKSANLKCKRNLSVLKLSWTYAKKVGGWYKCDVIKEVLEGLEPNPGLKVLKISNYKDKIISPSWMVNLKNLIKISFSSCEKFKHIPPLGRLPNLRVIEMENMDCLGFHEDDTNMSGDNPIIFPSLQTLHISYCFRLVSLPSNLPKLRELRYKHEMGEDWPKVSHIPDVEIFFFESSDSKDEGDVDNDEFVPAPSSDSEDEDEDDVDNVEFVPAP</sequence>
<dbReference type="PRINTS" id="PR00364">
    <property type="entry name" value="DISEASERSIST"/>
</dbReference>
<comment type="similarity">
    <text evidence="1">Belongs to the disease resistance NB-LRR family.</text>
</comment>
<feature type="domain" description="R13L1/DRL21-like LRR repeat region" evidence="11">
    <location>
        <begin position="689"/>
        <end position="817"/>
    </location>
</feature>
<dbReference type="InterPro" id="IPR042197">
    <property type="entry name" value="Apaf_helical"/>
</dbReference>
<evidence type="ECO:0000256" key="5">
    <source>
        <dbReference type="ARBA" id="ARBA00022821"/>
    </source>
</evidence>
<dbReference type="EMBL" id="JAMZMK010008920">
    <property type="protein sequence ID" value="KAI7737953.1"/>
    <property type="molecule type" value="Genomic_DNA"/>
</dbReference>
<feature type="region of interest" description="Disordered" evidence="7">
    <location>
        <begin position="891"/>
        <end position="929"/>
    </location>
</feature>
<evidence type="ECO:0000256" key="6">
    <source>
        <dbReference type="ARBA" id="ARBA00022840"/>
    </source>
</evidence>
<evidence type="ECO:0000256" key="3">
    <source>
        <dbReference type="ARBA" id="ARBA00022737"/>
    </source>
</evidence>
<keyword evidence="3" id="KW-0677">Repeat</keyword>
<evidence type="ECO:0000313" key="12">
    <source>
        <dbReference type="EMBL" id="KAI7737953.1"/>
    </source>
</evidence>
<dbReference type="FunFam" id="3.40.50.300:FF:001091">
    <property type="entry name" value="Probable disease resistance protein At1g61300"/>
    <property type="match status" value="1"/>
</dbReference>
<dbReference type="Gene3D" id="3.40.50.300">
    <property type="entry name" value="P-loop containing nucleotide triphosphate hydrolases"/>
    <property type="match status" value="1"/>
</dbReference>
<dbReference type="Gene3D" id="1.10.10.10">
    <property type="entry name" value="Winged helix-like DNA-binding domain superfamily/Winged helix DNA-binding domain"/>
    <property type="match status" value="1"/>
</dbReference>
<dbReference type="Gene3D" id="1.10.8.430">
    <property type="entry name" value="Helical domain of apoptotic protease-activating factors"/>
    <property type="match status" value="1"/>
</dbReference>
<dbReference type="PANTHER" id="PTHR36766">
    <property type="entry name" value="PLANT BROAD-SPECTRUM MILDEW RESISTANCE PROTEIN RPW8"/>
    <property type="match status" value="1"/>
</dbReference>
<feature type="domain" description="Disease resistance protein winged helix" evidence="10">
    <location>
        <begin position="444"/>
        <end position="511"/>
    </location>
</feature>
<dbReference type="Gene3D" id="1.20.5.4130">
    <property type="match status" value="1"/>
</dbReference>
<gene>
    <name evidence="12" type="ORF">M8C21_015146</name>
</gene>
<dbReference type="GO" id="GO:0043531">
    <property type="term" value="F:ADP binding"/>
    <property type="evidence" value="ECO:0007669"/>
    <property type="project" value="InterPro"/>
</dbReference>
<keyword evidence="5" id="KW-0611">Plant defense</keyword>
<dbReference type="InterPro" id="IPR056789">
    <property type="entry name" value="LRR_R13L1-DRL21"/>
</dbReference>
<keyword evidence="13" id="KW-1185">Reference proteome</keyword>
<dbReference type="InterPro" id="IPR027417">
    <property type="entry name" value="P-loop_NTPase"/>
</dbReference>
<dbReference type="InterPro" id="IPR002182">
    <property type="entry name" value="NB-ARC"/>
</dbReference>
<evidence type="ECO:0000256" key="1">
    <source>
        <dbReference type="ARBA" id="ARBA00008894"/>
    </source>
</evidence>
<dbReference type="PANTHER" id="PTHR36766:SF47">
    <property type="entry name" value="NB-ARC DOMAIN-CONTAINING PROTEIN"/>
    <property type="match status" value="1"/>
</dbReference>
<dbReference type="GO" id="GO:0051607">
    <property type="term" value="P:defense response to virus"/>
    <property type="evidence" value="ECO:0007669"/>
    <property type="project" value="UniProtKB-ARBA"/>
</dbReference>
<dbReference type="InterPro" id="IPR038005">
    <property type="entry name" value="RX-like_CC"/>
</dbReference>
<dbReference type="Pfam" id="PF23559">
    <property type="entry name" value="WHD_DRP"/>
    <property type="match status" value="1"/>
</dbReference>
<dbReference type="InterPro" id="IPR001611">
    <property type="entry name" value="Leu-rich_rpt"/>
</dbReference>
<name>A0AAD5GFA2_AMBAR</name>